<proteinExistence type="inferred from homology"/>
<dbReference type="STRING" id="195883.A0A482WH78"/>
<sequence>MGINGIYVLATVVTLCARLLHGLENGLARTPPDGMARLERFRCNTDCKNDPDNCISDKLFRTMTDLVISEGYADVGYEYINIDDCWLDKERSYSGHLQPDAERFPYGIRDLSDYVHSKGLKFGIYEDYGNYTCAGYPGSLGYLEADAHTFASWNAITSNLTGCYSHPKDMDY</sequence>
<keyword evidence="7" id="KW-1185">Reference proteome</keyword>
<keyword evidence="4" id="KW-1015">Disulfide bond</keyword>
<dbReference type="InterPro" id="IPR000111">
    <property type="entry name" value="Glyco_hydro_27/36_CS"/>
</dbReference>
<dbReference type="InParanoid" id="A0A482WH78"/>
<dbReference type="OrthoDB" id="5795902at2759"/>
<feature type="signal peptide" evidence="5">
    <location>
        <begin position="1"/>
        <end position="22"/>
    </location>
</feature>
<protein>
    <recommendedName>
        <fullName evidence="4">Alpha-galactosidase</fullName>
        <ecNumber evidence="4">3.2.1.-</ecNumber>
    </recommendedName>
</protein>
<dbReference type="InterPro" id="IPR017853">
    <property type="entry name" value="GH"/>
</dbReference>
<dbReference type="SUPFAM" id="SSF51445">
    <property type="entry name" value="(Trans)glycosidases"/>
    <property type="match status" value="1"/>
</dbReference>
<dbReference type="InterPro" id="IPR013785">
    <property type="entry name" value="Aldolase_TIM"/>
</dbReference>
<evidence type="ECO:0000256" key="5">
    <source>
        <dbReference type="SAM" id="SignalP"/>
    </source>
</evidence>
<dbReference type="GO" id="GO:0009311">
    <property type="term" value="P:oligosaccharide metabolic process"/>
    <property type="evidence" value="ECO:0007669"/>
    <property type="project" value="TreeGrafter"/>
</dbReference>
<keyword evidence="2 4" id="KW-0378">Hydrolase</keyword>
<dbReference type="PROSITE" id="PS00512">
    <property type="entry name" value="ALPHA_GALACTOSIDASE"/>
    <property type="match status" value="1"/>
</dbReference>
<feature type="non-terminal residue" evidence="6">
    <location>
        <position position="172"/>
    </location>
</feature>
<dbReference type="EMBL" id="QKKF02036233">
    <property type="protein sequence ID" value="RZF32632.1"/>
    <property type="molecule type" value="Genomic_DNA"/>
</dbReference>
<evidence type="ECO:0000313" key="6">
    <source>
        <dbReference type="EMBL" id="RZF32632.1"/>
    </source>
</evidence>
<dbReference type="GO" id="GO:0016139">
    <property type="term" value="P:glycoside catabolic process"/>
    <property type="evidence" value="ECO:0007669"/>
    <property type="project" value="TreeGrafter"/>
</dbReference>
<dbReference type="GO" id="GO:0005737">
    <property type="term" value="C:cytoplasm"/>
    <property type="evidence" value="ECO:0007669"/>
    <property type="project" value="TreeGrafter"/>
</dbReference>
<keyword evidence="5" id="KW-0732">Signal</keyword>
<evidence type="ECO:0000256" key="3">
    <source>
        <dbReference type="ARBA" id="ARBA00023295"/>
    </source>
</evidence>
<evidence type="ECO:0000256" key="4">
    <source>
        <dbReference type="RuleBase" id="RU361168"/>
    </source>
</evidence>
<feature type="chain" id="PRO_5019847177" description="Alpha-galactosidase" evidence="5">
    <location>
        <begin position="23"/>
        <end position="172"/>
    </location>
</feature>
<dbReference type="SMR" id="A0A482WH78"/>
<accession>A0A482WH78</accession>
<keyword evidence="3 4" id="KW-0326">Glycosidase</keyword>
<comment type="caution">
    <text evidence="6">The sequence shown here is derived from an EMBL/GenBank/DDBJ whole genome shotgun (WGS) entry which is preliminary data.</text>
</comment>
<dbReference type="InterPro" id="IPR002241">
    <property type="entry name" value="Glyco_hydro_27"/>
</dbReference>
<organism evidence="6 7">
    <name type="scientific">Laodelphax striatellus</name>
    <name type="common">Small brown planthopper</name>
    <name type="synonym">Delphax striatella</name>
    <dbReference type="NCBI Taxonomy" id="195883"/>
    <lineage>
        <taxon>Eukaryota</taxon>
        <taxon>Metazoa</taxon>
        <taxon>Ecdysozoa</taxon>
        <taxon>Arthropoda</taxon>
        <taxon>Hexapoda</taxon>
        <taxon>Insecta</taxon>
        <taxon>Pterygota</taxon>
        <taxon>Neoptera</taxon>
        <taxon>Paraneoptera</taxon>
        <taxon>Hemiptera</taxon>
        <taxon>Auchenorrhyncha</taxon>
        <taxon>Fulgoroidea</taxon>
        <taxon>Delphacidae</taxon>
        <taxon>Criomorphinae</taxon>
        <taxon>Laodelphax</taxon>
    </lineage>
</organism>
<dbReference type="PRINTS" id="PR00740">
    <property type="entry name" value="GLHYDRLASE27"/>
</dbReference>
<dbReference type="PANTHER" id="PTHR11452:SF86">
    <property type="entry name" value="ALPHA-GALACTOSIDASE"/>
    <property type="match status" value="1"/>
</dbReference>
<dbReference type="Proteomes" id="UP000291343">
    <property type="component" value="Unassembled WGS sequence"/>
</dbReference>
<dbReference type="AlphaFoldDB" id="A0A482WH78"/>
<evidence type="ECO:0000256" key="1">
    <source>
        <dbReference type="ARBA" id="ARBA00009743"/>
    </source>
</evidence>
<gene>
    <name evidence="6" type="ORF">LSTR_LSTR015776</name>
</gene>
<dbReference type="Gene3D" id="3.20.20.70">
    <property type="entry name" value="Aldolase class I"/>
    <property type="match status" value="1"/>
</dbReference>
<dbReference type="EC" id="3.2.1.-" evidence="4"/>
<evidence type="ECO:0000313" key="7">
    <source>
        <dbReference type="Proteomes" id="UP000291343"/>
    </source>
</evidence>
<dbReference type="GO" id="GO:0004557">
    <property type="term" value="F:alpha-galactosidase activity"/>
    <property type="evidence" value="ECO:0007669"/>
    <property type="project" value="TreeGrafter"/>
</dbReference>
<dbReference type="Pfam" id="PF16499">
    <property type="entry name" value="Melibiase_2"/>
    <property type="match status" value="1"/>
</dbReference>
<comment type="similarity">
    <text evidence="1 4">Belongs to the glycosyl hydrolase 27 family.</text>
</comment>
<comment type="subunit">
    <text evidence="4">Homodimer.</text>
</comment>
<name>A0A482WH78_LAOST</name>
<reference evidence="6 7" key="1">
    <citation type="journal article" date="2017" name="Gigascience">
        <title>Genome sequence of the small brown planthopper, Laodelphax striatellus.</title>
        <authorList>
            <person name="Zhu J."/>
            <person name="Jiang F."/>
            <person name="Wang X."/>
            <person name="Yang P."/>
            <person name="Bao Y."/>
            <person name="Zhao W."/>
            <person name="Wang W."/>
            <person name="Lu H."/>
            <person name="Wang Q."/>
            <person name="Cui N."/>
            <person name="Li J."/>
            <person name="Chen X."/>
            <person name="Luo L."/>
            <person name="Yu J."/>
            <person name="Kang L."/>
            <person name="Cui F."/>
        </authorList>
    </citation>
    <scope>NUCLEOTIDE SEQUENCE [LARGE SCALE GENOMIC DNA]</scope>
    <source>
        <strain evidence="6">Lst14</strain>
    </source>
</reference>
<dbReference type="PANTHER" id="PTHR11452">
    <property type="entry name" value="ALPHA-GALACTOSIDASE/ALPHA-N-ACETYLGALACTOSAMINIDASE"/>
    <property type="match status" value="1"/>
</dbReference>
<evidence type="ECO:0000256" key="2">
    <source>
        <dbReference type="ARBA" id="ARBA00022801"/>
    </source>
</evidence>